<dbReference type="InterPro" id="IPR005479">
    <property type="entry name" value="CPAse_ATP-bd"/>
</dbReference>
<dbReference type="OrthoDB" id="1742580at2759"/>
<dbReference type="PANTHER" id="PTHR45728:SF3">
    <property type="entry name" value="ACETYL-COA CARBOXYLASE"/>
    <property type="match status" value="1"/>
</dbReference>
<evidence type="ECO:0000259" key="6">
    <source>
        <dbReference type="Pfam" id="PF02786"/>
    </source>
</evidence>
<organism evidence="7">
    <name type="scientific">Oryza brachyantha</name>
    <name type="common">malo sina</name>
    <dbReference type="NCBI Taxonomy" id="4533"/>
    <lineage>
        <taxon>Eukaryota</taxon>
        <taxon>Viridiplantae</taxon>
        <taxon>Streptophyta</taxon>
        <taxon>Embryophyta</taxon>
        <taxon>Tracheophyta</taxon>
        <taxon>Spermatophyta</taxon>
        <taxon>Magnoliopsida</taxon>
        <taxon>Liliopsida</taxon>
        <taxon>Poales</taxon>
        <taxon>Poaceae</taxon>
        <taxon>BOP clade</taxon>
        <taxon>Oryzoideae</taxon>
        <taxon>Oryzeae</taxon>
        <taxon>Oryzinae</taxon>
        <taxon>Oryza</taxon>
    </lineage>
</organism>
<dbReference type="RefSeq" id="XP_015696967.1">
    <property type="nucleotide sequence ID" value="XM_015841481.1"/>
</dbReference>
<dbReference type="EnsemblPlants" id="OB10G15700.1">
    <property type="protein sequence ID" value="OB10G15700.1"/>
    <property type="gene ID" value="OB10G15700"/>
</dbReference>
<dbReference type="Gramene" id="OB10G15700.1">
    <property type="protein sequence ID" value="OB10G15700.1"/>
    <property type="gene ID" value="OB10G15700"/>
</dbReference>
<gene>
    <name evidence="7" type="primary">LOC107303359</name>
</gene>
<evidence type="ECO:0000313" key="8">
    <source>
        <dbReference type="Proteomes" id="UP000006038"/>
    </source>
</evidence>
<dbReference type="InterPro" id="IPR016185">
    <property type="entry name" value="PreATP-grasp_dom_sf"/>
</dbReference>
<evidence type="ECO:0000256" key="1">
    <source>
        <dbReference type="ARBA" id="ARBA00001953"/>
    </source>
</evidence>
<keyword evidence="4" id="KW-0067">ATP-binding</keyword>
<dbReference type="SUPFAM" id="SSF56059">
    <property type="entry name" value="Glutathione synthetase ATP-binding domain-like"/>
    <property type="match status" value="1"/>
</dbReference>
<dbReference type="GO" id="GO:0003989">
    <property type="term" value="F:acetyl-CoA carboxylase activity"/>
    <property type="evidence" value="ECO:0007669"/>
    <property type="project" value="InterPro"/>
</dbReference>
<evidence type="ECO:0000256" key="2">
    <source>
        <dbReference type="ARBA" id="ARBA00022598"/>
    </source>
</evidence>
<proteinExistence type="predicted"/>
<dbReference type="GeneID" id="107303359"/>
<evidence type="ECO:0000256" key="3">
    <source>
        <dbReference type="ARBA" id="ARBA00022741"/>
    </source>
</evidence>
<dbReference type="HOGENOM" id="CLU_1328159_0_0_1"/>
<evidence type="ECO:0000313" key="7">
    <source>
        <dbReference type="EnsemblPlants" id="OB10G15700.1"/>
    </source>
</evidence>
<dbReference type="Gene3D" id="3.30.1490.20">
    <property type="entry name" value="ATP-grasp fold, A domain"/>
    <property type="match status" value="1"/>
</dbReference>
<accession>J3N222</accession>
<keyword evidence="8" id="KW-1185">Reference proteome</keyword>
<dbReference type="AlphaFoldDB" id="J3N222"/>
<dbReference type="PANTHER" id="PTHR45728">
    <property type="entry name" value="ACETYL-COA CARBOXYLASE, ISOFORM A"/>
    <property type="match status" value="1"/>
</dbReference>
<keyword evidence="5" id="KW-0092">Biotin</keyword>
<dbReference type="InterPro" id="IPR049076">
    <property type="entry name" value="ACCA"/>
</dbReference>
<dbReference type="Gene3D" id="3.40.50.20">
    <property type="match status" value="1"/>
</dbReference>
<keyword evidence="3" id="KW-0547">Nucleotide-binding</keyword>
<keyword evidence="2" id="KW-0436">Ligase</keyword>
<dbReference type="STRING" id="4533.J3N222"/>
<dbReference type="Proteomes" id="UP000006038">
    <property type="component" value="Chromosome 10"/>
</dbReference>
<sequence length="207" mass="22099">MATPEDLKINAEHIRIADQFVEVPGGTNNNNYVNVQLIVEVSTIDRPLGLFCLAIGLICYRTSGCTDGKRDILGPPSAAMAALGDKIGSSLIAQAAGVPTLPWSGSHVTIPQESCRSIPEELYKDACVSTTEELYKDACVCTIEEAVASCQVVGYPAMIKASWGGGCKGIRKVHNDDEARALFKQVQGEVPGSPIFIMKVASQMLGW</sequence>
<dbReference type="FunFam" id="3.30.1490.20:FF:000003">
    <property type="entry name" value="acetyl-CoA carboxylase isoform X1"/>
    <property type="match status" value="1"/>
</dbReference>
<dbReference type="KEGG" id="obr:107303359"/>
<dbReference type="InterPro" id="IPR013815">
    <property type="entry name" value="ATP_grasp_subdomain_1"/>
</dbReference>
<reference evidence="7" key="1">
    <citation type="journal article" date="2013" name="Nat. Commun.">
        <title>Whole-genome sequencing of Oryza brachyantha reveals mechanisms underlying Oryza genome evolution.</title>
        <authorList>
            <person name="Chen J."/>
            <person name="Huang Q."/>
            <person name="Gao D."/>
            <person name="Wang J."/>
            <person name="Lang Y."/>
            <person name="Liu T."/>
            <person name="Li B."/>
            <person name="Bai Z."/>
            <person name="Luis Goicoechea J."/>
            <person name="Liang C."/>
            <person name="Chen C."/>
            <person name="Zhang W."/>
            <person name="Sun S."/>
            <person name="Liao Y."/>
            <person name="Zhang X."/>
            <person name="Yang L."/>
            <person name="Song C."/>
            <person name="Wang M."/>
            <person name="Shi J."/>
            <person name="Liu G."/>
            <person name="Liu J."/>
            <person name="Zhou H."/>
            <person name="Zhou W."/>
            <person name="Yu Q."/>
            <person name="An N."/>
            <person name="Chen Y."/>
            <person name="Cai Q."/>
            <person name="Wang B."/>
            <person name="Liu B."/>
            <person name="Min J."/>
            <person name="Huang Y."/>
            <person name="Wu H."/>
            <person name="Li Z."/>
            <person name="Zhang Y."/>
            <person name="Yin Y."/>
            <person name="Song W."/>
            <person name="Jiang J."/>
            <person name="Jackson S.A."/>
            <person name="Wing R.A."/>
            <person name="Wang J."/>
            <person name="Chen M."/>
        </authorList>
    </citation>
    <scope>NUCLEOTIDE SEQUENCE [LARGE SCALE GENOMIC DNA]</scope>
    <source>
        <strain evidence="7">cv. IRGC 101232</strain>
    </source>
</reference>
<reference evidence="7" key="2">
    <citation type="submission" date="2013-04" db="UniProtKB">
        <authorList>
            <consortium name="EnsemblPlants"/>
        </authorList>
    </citation>
    <scope>IDENTIFICATION</scope>
</reference>
<comment type="cofactor">
    <cofactor evidence="1">
        <name>biotin</name>
        <dbReference type="ChEBI" id="CHEBI:57586"/>
    </cofactor>
</comment>
<dbReference type="SUPFAM" id="SSF52440">
    <property type="entry name" value="PreATP-grasp domain"/>
    <property type="match status" value="1"/>
</dbReference>
<protein>
    <recommendedName>
        <fullName evidence="6">Carbamoyl phosphate synthase ATP-binding domain-containing protein</fullName>
    </recommendedName>
</protein>
<feature type="domain" description="Carbamoyl phosphate synthase ATP-binding" evidence="6">
    <location>
        <begin position="138"/>
        <end position="189"/>
    </location>
</feature>
<dbReference type="GO" id="GO:0006633">
    <property type="term" value="P:fatty acid biosynthetic process"/>
    <property type="evidence" value="ECO:0007669"/>
    <property type="project" value="TreeGrafter"/>
</dbReference>
<name>J3N222_ORYBR</name>
<evidence type="ECO:0000256" key="4">
    <source>
        <dbReference type="ARBA" id="ARBA00022840"/>
    </source>
</evidence>
<dbReference type="Gene3D" id="3.90.1770.10">
    <property type="entry name" value="PreATP-grasp domain"/>
    <property type="match status" value="1"/>
</dbReference>
<dbReference type="eggNOG" id="KOG0368">
    <property type="taxonomic scope" value="Eukaryota"/>
</dbReference>
<dbReference type="Pfam" id="PF02786">
    <property type="entry name" value="CPSase_L_D2"/>
    <property type="match status" value="1"/>
</dbReference>
<evidence type="ECO:0000256" key="5">
    <source>
        <dbReference type="ARBA" id="ARBA00023267"/>
    </source>
</evidence>
<dbReference type="GO" id="GO:0005524">
    <property type="term" value="F:ATP binding"/>
    <property type="evidence" value="ECO:0007669"/>
    <property type="project" value="UniProtKB-KW"/>
</dbReference>